<feature type="binding site" evidence="7">
    <location>
        <position position="391"/>
    </location>
    <ligand>
        <name>meso-2,6-diaminopimelate</name>
        <dbReference type="ChEBI" id="CHEBI:57791"/>
    </ligand>
</feature>
<dbReference type="EC" id="6.3.2.13" evidence="7"/>
<name>A0ABP8KZP5_9BURK</name>
<dbReference type="GO" id="GO:0016874">
    <property type="term" value="F:ligase activity"/>
    <property type="evidence" value="ECO:0007669"/>
    <property type="project" value="UniProtKB-KW"/>
</dbReference>
<dbReference type="Pfam" id="PF08245">
    <property type="entry name" value="Mur_ligase_M"/>
    <property type="match status" value="1"/>
</dbReference>
<accession>A0ABP8KZP5</accession>
<dbReference type="SUPFAM" id="SSF53244">
    <property type="entry name" value="MurD-like peptide ligases, peptide-binding domain"/>
    <property type="match status" value="1"/>
</dbReference>
<feature type="binding site" evidence="7">
    <location>
        <begin position="159"/>
        <end position="160"/>
    </location>
    <ligand>
        <name>UDP-N-acetyl-alpha-D-muramoyl-L-alanyl-D-glutamate</name>
        <dbReference type="ChEBI" id="CHEBI:83900"/>
    </ligand>
</feature>
<feature type="binding site" evidence="7">
    <location>
        <position position="186"/>
    </location>
    <ligand>
        <name>UDP-N-acetyl-alpha-D-muramoyl-L-alanyl-D-glutamate</name>
        <dbReference type="ChEBI" id="CHEBI:83900"/>
    </ligand>
</feature>
<feature type="binding site" evidence="7">
    <location>
        <position position="470"/>
    </location>
    <ligand>
        <name>meso-2,6-diaminopimelate</name>
        <dbReference type="ChEBI" id="CHEBI:57791"/>
    </ligand>
</feature>
<evidence type="ECO:0000259" key="9">
    <source>
        <dbReference type="Pfam" id="PF01225"/>
    </source>
</evidence>
<feature type="short sequence motif" description="Meso-diaminopimelate recognition motif" evidence="7">
    <location>
        <begin position="415"/>
        <end position="418"/>
    </location>
</feature>
<dbReference type="InterPro" id="IPR036565">
    <property type="entry name" value="Mur-like_cat_sf"/>
</dbReference>
<keyword evidence="5 7" id="KW-0131">Cell cycle</keyword>
<feature type="domain" description="Mur ligase central" evidence="11">
    <location>
        <begin position="108"/>
        <end position="316"/>
    </location>
</feature>
<dbReference type="PANTHER" id="PTHR23135:SF4">
    <property type="entry name" value="UDP-N-ACETYLMURAMOYL-L-ALANYL-D-GLUTAMATE--2,6-DIAMINOPIMELATE LIGASE MURE HOMOLOG, CHLOROPLASTIC"/>
    <property type="match status" value="1"/>
</dbReference>
<feature type="binding site" evidence="7">
    <location>
        <position position="27"/>
    </location>
    <ligand>
        <name>UDP-N-acetyl-alpha-D-muramoyl-L-alanyl-D-glutamate</name>
        <dbReference type="ChEBI" id="CHEBI:83900"/>
    </ligand>
</feature>
<evidence type="ECO:0000256" key="4">
    <source>
        <dbReference type="ARBA" id="ARBA00022984"/>
    </source>
</evidence>
<dbReference type="NCBIfam" id="TIGR01085">
    <property type="entry name" value="murE"/>
    <property type="match status" value="1"/>
</dbReference>
<dbReference type="InterPro" id="IPR035911">
    <property type="entry name" value="MurE/MurF_N"/>
</dbReference>
<dbReference type="Pfam" id="PF02875">
    <property type="entry name" value="Mur_ligase_C"/>
    <property type="match status" value="1"/>
</dbReference>
<feature type="domain" description="Mur ligase C-terminal" evidence="10">
    <location>
        <begin position="339"/>
        <end position="468"/>
    </location>
</feature>
<evidence type="ECO:0000259" key="10">
    <source>
        <dbReference type="Pfam" id="PF02875"/>
    </source>
</evidence>
<dbReference type="InterPro" id="IPR036615">
    <property type="entry name" value="Mur_ligase_C_dom_sf"/>
</dbReference>
<evidence type="ECO:0000256" key="5">
    <source>
        <dbReference type="ARBA" id="ARBA00023306"/>
    </source>
</evidence>
<keyword evidence="13" id="KW-1185">Reference proteome</keyword>
<dbReference type="InterPro" id="IPR000713">
    <property type="entry name" value="Mur_ligase_N"/>
</dbReference>
<comment type="caution">
    <text evidence="12">The sequence shown here is derived from an EMBL/GenBank/DDBJ whole genome shotgun (WGS) entry which is preliminary data.</text>
</comment>
<comment type="pathway">
    <text evidence="7 8">Cell wall biogenesis; peptidoglycan biosynthesis.</text>
</comment>
<feature type="binding site" evidence="7">
    <location>
        <begin position="415"/>
        <end position="418"/>
    </location>
    <ligand>
        <name>meso-2,6-diaminopimelate</name>
        <dbReference type="ChEBI" id="CHEBI:57791"/>
    </ligand>
</feature>
<keyword evidence="7 12" id="KW-0436">Ligase</keyword>
<dbReference type="Gene3D" id="3.90.190.20">
    <property type="entry name" value="Mur ligase, C-terminal domain"/>
    <property type="match status" value="1"/>
</dbReference>
<keyword evidence="7" id="KW-0460">Magnesium</keyword>
<dbReference type="SUPFAM" id="SSF63418">
    <property type="entry name" value="MurE/MurF N-terminal domain"/>
    <property type="match status" value="1"/>
</dbReference>
<evidence type="ECO:0000256" key="7">
    <source>
        <dbReference type="HAMAP-Rule" id="MF_00208"/>
    </source>
</evidence>
<reference evidence="13" key="1">
    <citation type="journal article" date="2019" name="Int. J. Syst. Evol. Microbiol.">
        <title>The Global Catalogue of Microorganisms (GCM) 10K type strain sequencing project: providing services to taxonomists for standard genome sequencing and annotation.</title>
        <authorList>
            <consortium name="The Broad Institute Genomics Platform"/>
            <consortium name="The Broad Institute Genome Sequencing Center for Infectious Disease"/>
            <person name="Wu L."/>
            <person name="Ma J."/>
        </authorList>
    </citation>
    <scope>NUCLEOTIDE SEQUENCE [LARGE SCALE GENOMIC DNA]</scope>
    <source>
        <strain evidence="13">JCM 31890</strain>
    </source>
</reference>
<evidence type="ECO:0000256" key="3">
    <source>
        <dbReference type="ARBA" id="ARBA00022960"/>
    </source>
</evidence>
<evidence type="ECO:0000256" key="6">
    <source>
        <dbReference type="ARBA" id="ARBA00023316"/>
    </source>
</evidence>
<gene>
    <name evidence="7" type="primary">murE</name>
    <name evidence="12" type="ORF">GCM10023090_05320</name>
</gene>
<dbReference type="NCBIfam" id="NF001126">
    <property type="entry name" value="PRK00139.1-4"/>
    <property type="match status" value="1"/>
</dbReference>
<dbReference type="InterPro" id="IPR004101">
    <property type="entry name" value="Mur_ligase_C"/>
</dbReference>
<proteinExistence type="inferred from homology"/>
<dbReference type="InterPro" id="IPR005761">
    <property type="entry name" value="UDP-N-AcMur-Glu-dNH2Pim_ligase"/>
</dbReference>
<keyword evidence="7" id="KW-0067">ATP-binding</keyword>
<feature type="binding site" evidence="7">
    <location>
        <position position="194"/>
    </location>
    <ligand>
        <name>UDP-N-acetyl-alpha-D-muramoyl-L-alanyl-D-glutamate</name>
        <dbReference type="ChEBI" id="CHEBI:83900"/>
    </ligand>
</feature>
<comment type="cofactor">
    <cofactor evidence="7">
        <name>Mg(2+)</name>
        <dbReference type="ChEBI" id="CHEBI:18420"/>
    </cofactor>
</comment>
<sequence length="499" mass="52224">MTQRMPTLDALEVWLRTRCTGALRIDSRQVQPGDAFVAWPGAATDGRHHVADALVRGASASVVEHEGVQAFDFGAADVVSFAGLKAATGWLAARWWGQPSAALHTMAVTGTNGKTSTSWWLAQAWTALADRGVLPAGGCAVVGTLGVGVPGRVTPTGLTTPDPVRLQQSLRGFADQGLRACAMEASSIGLAEERMAGLQLHTALFTNFTQDHLDYHGSMAAYWAAKRRLFDWPGLRAAVINRDDPAGAALIAALAAAPLDVWSISLHAGARLQADDIRTGQGGLAFDVLEAGQRVCLQSRVVGRYNVLNLLGVIGALRAAGVPLADAVAACADLAPVPGRMQSLDRSGQPLVVVDYAHTPDALSQALAALRPQAAERGGALCCVFGCGGDRDAGKRPLMGAAAQQGADRVIVTSDNPRSEDPAAIVHQILQGTIAGTTVQAELDRAAAIARAVREAGPHDVVLIAGKGHEDYQEMAGERRPFSDWEHAQAALNAREEAA</sequence>
<evidence type="ECO:0000313" key="13">
    <source>
        <dbReference type="Proteomes" id="UP001501788"/>
    </source>
</evidence>
<feature type="binding site" evidence="7">
    <location>
        <position position="466"/>
    </location>
    <ligand>
        <name>meso-2,6-diaminopimelate</name>
        <dbReference type="ChEBI" id="CHEBI:57791"/>
    </ligand>
</feature>
<dbReference type="EMBL" id="BAABEX010000004">
    <property type="protein sequence ID" value="GAA4419253.1"/>
    <property type="molecule type" value="Genomic_DNA"/>
</dbReference>
<feature type="binding site" evidence="7">
    <location>
        <begin position="110"/>
        <end position="116"/>
    </location>
    <ligand>
        <name>ATP</name>
        <dbReference type="ChEBI" id="CHEBI:30616"/>
    </ligand>
</feature>
<dbReference type="Pfam" id="PF01225">
    <property type="entry name" value="Mur_ligase"/>
    <property type="match status" value="1"/>
</dbReference>
<dbReference type="Proteomes" id="UP001501788">
    <property type="component" value="Unassembled WGS sequence"/>
</dbReference>
<evidence type="ECO:0000313" key="12">
    <source>
        <dbReference type="EMBL" id="GAA4419253.1"/>
    </source>
</evidence>
<comment type="catalytic activity">
    <reaction evidence="7">
        <text>UDP-N-acetyl-alpha-D-muramoyl-L-alanyl-D-glutamate + meso-2,6-diaminopimelate + ATP = UDP-N-acetyl-alpha-D-muramoyl-L-alanyl-gamma-D-glutamyl-meso-2,6-diaminopimelate + ADP + phosphate + H(+)</text>
        <dbReference type="Rhea" id="RHEA:23676"/>
        <dbReference type="ChEBI" id="CHEBI:15378"/>
        <dbReference type="ChEBI" id="CHEBI:30616"/>
        <dbReference type="ChEBI" id="CHEBI:43474"/>
        <dbReference type="ChEBI" id="CHEBI:57791"/>
        <dbReference type="ChEBI" id="CHEBI:83900"/>
        <dbReference type="ChEBI" id="CHEBI:83905"/>
        <dbReference type="ChEBI" id="CHEBI:456216"/>
        <dbReference type="EC" id="6.3.2.13"/>
    </reaction>
</comment>
<dbReference type="PANTHER" id="PTHR23135">
    <property type="entry name" value="MUR LIGASE FAMILY MEMBER"/>
    <property type="match status" value="1"/>
</dbReference>
<dbReference type="SUPFAM" id="SSF53623">
    <property type="entry name" value="MurD-like peptide ligases, catalytic domain"/>
    <property type="match status" value="1"/>
</dbReference>
<organism evidence="12 13">
    <name type="scientific">Acidovorax lacteus</name>
    <dbReference type="NCBI Taxonomy" id="1924988"/>
    <lineage>
        <taxon>Bacteria</taxon>
        <taxon>Pseudomonadati</taxon>
        <taxon>Pseudomonadota</taxon>
        <taxon>Betaproteobacteria</taxon>
        <taxon>Burkholderiales</taxon>
        <taxon>Comamonadaceae</taxon>
        <taxon>Acidovorax</taxon>
    </lineage>
</organism>
<keyword evidence="6 7" id="KW-0961">Cell wall biogenesis/degradation</keyword>
<keyword evidence="3 7" id="KW-0133">Cell shape</keyword>
<keyword evidence="7" id="KW-0963">Cytoplasm</keyword>
<keyword evidence="4 7" id="KW-0573">Peptidoglycan synthesis</keyword>
<evidence type="ECO:0000256" key="2">
    <source>
        <dbReference type="ARBA" id="ARBA00022618"/>
    </source>
</evidence>
<evidence type="ECO:0000259" key="11">
    <source>
        <dbReference type="Pfam" id="PF08245"/>
    </source>
</evidence>
<comment type="subcellular location">
    <subcellularLocation>
        <location evidence="7 8">Cytoplasm</location>
    </subcellularLocation>
</comment>
<feature type="domain" description="Mur ligase N-terminal catalytic" evidence="9">
    <location>
        <begin position="23"/>
        <end position="68"/>
    </location>
</feature>
<keyword evidence="2 7" id="KW-0132">Cell division</keyword>
<evidence type="ECO:0000256" key="1">
    <source>
        <dbReference type="ARBA" id="ARBA00005898"/>
    </source>
</evidence>
<dbReference type="Gene3D" id="3.40.1190.10">
    <property type="entry name" value="Mur-like, catalytic domain"/>
    <property type="match status" value="1"/>
</dbReference>
<comment type="PTM">
    <text evidence="7">Carboxylation is probably crucial for Mg(2+) binding and, consequently, for the gamma-phosphate positioning of ATP.</text>
</comment>
<dbReference type="Gene3D" id="3.40.1390.10">
    <property type="entry name" value="MurE/MurF, N-terminal domain"/>
    <property type="match status" value="1"/>
</dbReference>
<comment type="function">
    <text evidence="7">Catalyzes the addition of meso-diaminopimelic acid to the nucleotide precursor UDP-N-acetylmuramoyl-L-alanyl-D-glutamate (UMAG) in the biosynthesis of bacterial cell-wall peptidoglycan.</text>
</comment>
<dbReference type="InterPro" id="IPR013221">
    <property type="entry name" value="Mur_ligase_cen"/>
</dbReference>
<evidence type="ECO:0000256" key="8">
    <source>
        <dbReference type="RuleBase" id="RU004135"/>
    </source>
</evidence>
<comment type="caution">
    <text evidence="7">Lacks conserved residue(s) required for the propagation of feature annotation.</text>
</comment>
<feature type="modified residue" description="N6-carboxylysine" evidence="7">
    <location>
        <position position="226"/>
    </location>
</feature>
<keyword evidence="7" id="KW-0547">Nucleotide-binding</keyword>
<comment type="similarity">
    <text evidence="1 7">Belongs to the MurCDEF family. MurE subfamily.</text>
</comment>
<protein>
    <recommendedName>
        <fullName evidence="7">UDP-N-acetylmuramoyl-L-alanyl-D-glutamate--2,6-diaminopimelate ligase</fullName>
        <ecNumber evidence="7">6.3.2.13</ecNumber>
    </recommendedName>
    <alternativeName>
        <fullName evidence="7">Meso-A2pm-adding enzyme</fullName>
    </alternativeName>
    <alternativeName>
        <fullName evidence="7">Meso-diaminopimelate-adding enzyme</fullName>
    </alternativeName>
    <alternativeName>
        <fullName evidence="7">UDP-MurNAc-L-Ala-D-Glu:meso-diaminopimelate ligase</fullName>
    </alternativeName>
    <alternativeName>
        <fullName evidence="7">UDP-MurNAc-tripeptide synthetase</fullName>
    </alternativeName>
    <alternativeName>
        <fullName evidence="7">UDP-N-acetylmuramyl-tripeptide synthetase</fullName>
    </alternativeName>
</protein>
<dbReference type="HAMAP" id="MF_00208">
    <property type="entry name" value="MurE"/>
    <property type="match status" value="1"/>
</dbReference>